<dbReference type="Proteomes" id="UP000264960">
    <property type="component" value="Chromosome"/>
</dbReference>
<protein>
    <submittedName>
        <fullName evidence="2">ImmA/IrrE family metallo-endopeptidase</fullName>
    </submittedName>
</protein>
<feature type="domain" description="IrrE N-terminal-like" evidence="1">
    <location>
        <begin position="20"/>
        <end position="125"/>
    </location>
</feature>
<sequence>MLLFNYEQLLEQAQSWNVFVYEKDTKGTTKGLYVDSHILIDKKMSMIEKSCILAEELGHHHTTFGNISNQNKLPNKKQELRAREWGYKLLFPLERLIEAQKEGIKNRFELAEYLNVTEQFLEDALKRYKEKYGLYKQIGKYTICFEPLGVIENFEEVMPK</sequence>
<proteinExistence type="predicted"/>
<organism evidence="2 3">
    <name type="scientific">Bacillus pumilus</name>
    <name type="common">Bacillus mesentericus</name>
    <dbReference type="NCBI Taxonomy" id="1408"/>
    <lineage>
        <taxon>Bacteria</taxon>
        <taxon>Bacillati</taxon>
        <taxon>Bacillota</taxon>
        <taxon>Bacilli</taxon>
        <taxon>Bacillales</taxon>
        <taxon>Bacillaceae</taxon>
        <taxon>Bacillus</taxon>
    </lineage>
</organism>
<name>A0AAD2JCS2_BACPU</name>
<evidence type="ECO:0000313" key="3">
    <source>
        <dbReference type="Proteomes" id="UP000264960"/>
    </source>
</evidence>
<reference evidence="2 3" key="1">
    <citation type="submission" date="2018-02" db="EMBL/GenBank/DDBJ databases">
        <title>The complete genome of two Bacillus pumilus strains from Cuatro Cienegas, Coahuila, Mexico.</title>
        <authorList>
            <person name="Zarza E."/>
            <person name="Alcaraz L.D."/>
            <person name="Aguilar-Salinas B."/>
            <person name="Islas A."/>
            <person name="Olmedo-Alvarez G."/>
        </authorList>
    </citation>
    <scope>NUCLEOTIDE SEQUENCE [LARGE SCALE GENOMIC DNA]</scope>
    <source>
        <strain evidence="2 3">145</strain>
    </source>
</reference>
<dbReference type="EMBL" id="CP027116">
    <property type="protein sequence ID" value="AVM25571.1"/>
    <property type="molecule type" value="Genomic_DNA"/>
</dbReference>
<dbReference type="AlphaFoldDB" id="A0AAD2JCS2"/>
<evidence type="ECO:0000259" key="1">
    <source>
        <dbReference type="Pfam" id="PF06114"/>
    </source>
</evidence>
<gene>
    <name evidence="2" type="ORF">C5695_17670</name>
</gene>
<dbReference type="Pfam" id="PF06114">
    <property type="entry name" value="Peptidase_M78"/>
    <property type="match status" value="1"/>
</dbReference>
<accession>A0AAD2JCS2</accession>
<evidence type="ECO:0000313" key="2">
    <source>
        <dbReference type="EMBL" id="AVM25571.1"/>
    </source>
</evidence>
<dbReference type="InterPro" id="IPR010359">
    <property type="entry name" value="IrrE_HExxH"/>
</dbReference>